<accession>A0A919JCT0</accession>
<dbReference type="CDD" id="cd02972">
    <property type="entry name" value="DsbA_family"/>
    <property type="match status" value="1"/>
</dbReference>
<reference evidence="1" key="1">
    <citation type="submission" date="2021-01" db="EMBL/GenBank/DDBJ databases">
        <title>Whole genome shotgun sequence of Actinoplanes nipponensis NBRC 14063.</title>
        <authorList>
            <person name="Komaki H."/>
            <person name="Tamura T."/>
        </authorList>
    </citation>
    <scope>NUCLEOTIDE SEQUENCE</scope>
    <source>
        <strain evidence="1">NBRC 14063</strain>
    </source>
</reference>
<dbReference type="Proteomes" id="UP000647172">
    <property type="component" value="Unassembled WGS sequence"/>
</dbReference>
<dbReference type="Gene3D" id="3.40.30.10">
    <property type="entry name" value="Glutaredoxin"/>
    <property type="match status" value="1"/>
</dbReference>
<name>A0A919JCT0_9ACTN</name>
<dbReference type="SUPFAM" id="SSF52833">
    <property type="entry name" value="Thioredoxin-like"/>
    <property type="match status" value="1"/>
</dbReference>
<dbReference type="EMBL" id="BOMQ01000008">
    <property type="protein sequence ID" value="GIE46801.1"/>
    <property type="molecule type" value="Genomic_DNA"/>
</dbReference>
<proteinExistence type="predicted"/>
<dbReference type="Pfam" id="PF22234">
    <property type="entry name" value="Rv2466c-like"/>
    <property type="match status" value="1"/>
</dbReference>
<keyword evidence="2" id="KW-1185">Reference proteome</keyword>
<gene>
    <name evidence="1" type="ORF">Ani05nite_03350</name>
</gene>
<dbReference type="RefSeq" id="WP_203763480.1">
    <property type="nucleotide sequence ID" value="NZ_BAAAYJ010000029.1"/>
</dbReference>
<evidence type="ECO:0000313" key="1">
    <source>
        <dbReference type="EMBL" id="GIE46801.1"/>
    </source>
</evidence>
<protein>
    <submittedName>
        <fullName evidence="1">Thioredoxin-like reductase</fullName>
    </submittedName>
</protein>
<comment type="caution">
    <text evidence="1">The sequence shown here is derived from an EMBL/GenBank/DDBJ whole genome shotgun (WGS) entry which is preliminary data.</text>
</comment>
<dbReference type="AlphaFoldDB" id="A0A919JCT0"/>
<dbReference type="InterPro" id="IPR036249">
    <property type="entry name" value="Thioredoxin-like_sf"/>
</dbReference>
<sequence>MEATYFFDPACPFTWRTSRWLVGVAPQRDVTLRWRAFSLSILNGDDVPEQYKPMMAASARALRLVEALRADHRDEAIGTFYTELGNRTFEAGVPLSDEIVVAAAEAAGVADPKTVLDDESWDSSVRESHELAFASAGPDIGSPVLLVDGARRGVHGPIIDEVPAREEALALWDAVVPLARSDTFFELKRGRS</sequence>
<dbReference type="InterPro" id="IPR053977">
    <property type="entry name" value="Rv2466c-like"/>
</dbReference>
<organism evidence="1 2">
    <name type="scientific">Actinoplanes nipponensis</name>
    <dbReference type="NCBI Taxonomy" id="135950"/>
    <lineage>
        <taxon>Bacteria</taxon>
        <taxon>Bacillati</taxon>
        <taxon>Actinomycetota</taxon>
        <taxon>Actinomycetes</taxon>
        <taxon>Micromonosporales</taxon>
        <taxon>Micromonosporaceae</taxon>
        <taxon>Actinoplanes</taxon>
    </lineage>
</organism>
<evidence type="ECO:0000313" key="2">
    <source>
        <dbReference type="Proteomes" id="UP000647172"/>
    </source>
</evidence>